<organism evidence="1 2">
    <name type="scientific">Acidovorax phage ACP17</name>
    <dbReference type="NCBI Taxonomy" id="2010329"/>
    <lineage>
        <taxon>Viruses</taxon>
        <taxon>Duplodnaviria</taxon>
        <taxon>Heunggongvirae</taxon>
        <taxon>Uroviricota</taxon>
        <taxon>Caudoviricetes</taxon>
        <taxon>Busanvirus</taxon>
        <taxon>Busanvirus ACP17</taxon>
    </lineage>
</organism>
<dbReference type="RefSeq" id="YP_009609851.1">
    <property type="nucleotide sequence ID" value="NC_041997.1"/>
</dbReference>
<evidence type="ECO:0000313" key="2">
    <source>
        <dbReference type="Proteomes" id="UP000224101"/>
    </source>
</evidence>
<protein>
    <submittedName>
        <fullName evidence="1">Uncharacterized protein</fullName>
    </submittedName>
</protein>
<accession>A0A218M3A5</accession>
<name>A0A218M3A5_9CAUD</name>
<dbReference type="OrthoDB" id="36416at10239"/>
<proteinExistence type="predicted"/>
<dbReference type="EMBL" id="KY979132">
    <property type="protein sequence ID" value="ASD50532.1"/>
    <property type="molecule type" value="Genomic_DNA"/>
</dbReference>
<dbReference type="KEGG" id="vg:40085936"/>
<keyword evidence="2" id="KW-1185">Reference proteome</keyword>
<sequence length="113" mass="12208">MTKRKQDPRKAAALAKEWEAMLAKHAAPLERGAKAKGVRSAPVVKTKSITAWVGNEREVNRLPSHVTPGGDTSVPRKQAYTGTLIKGIATMHKSNAVPILNEDDAVAVATMRR</sequence>
<dbReference type="GeneID" id="40085936"/>
<dbReference type="Proteomes" id="UP000224101">
    <property type="component" value="Segment"/>
</dbReference>
<reference evidence="1 2" key="1">
    <citation type="submission" date="2017-08" db="EMBL/GenBank/DDBJ databases">
        <title>Characterization and complete genome sequence of novel bacteriophage infecting the causal agent of bacterial fruit blotch, Acidovorax citrulli.</title>
        <authorList>
            <person name="Midani A.R."/>
            <person name="Park S.-H."/>
            <person name="Choi T.-J."/>
        </authorList>
    </citation>
    <scope>NUCLEOTIDE SEQUENCE [LARGE SCALE GENOMIC DNA]</scope>
</reference>
<evidence type="ECO:0000313" key="1">
    <source>
        <dbReference type="EMBL" id="ASD50532.1"/>
    </source>
</evidence>